<dbReference type="AlphaFoldDB" id="A0A382NB71"/>
<organism evidence="1">
    <name type="scientific">marine metagenome</name>
    <dbReference type="NCBI Taxonomy" id="408172"/>
    <lineage>
        <taxon>unclassified sequences</taxon>
        <taxon>metagenomes</taxon>
        <taxon>ecological metagenomes</taxon>
    </lineage>
</organism>
<evidence type="ECO:0008006" key="2">
    <source>
        <dbReference type="Google" id="ProtNLM"/>
    </source>
</evidence>
<dbReference type="EMBL" id="UINC01098787">
    <property type="protein sequence ID" value="SVC57575.1"/>
    <property type="molecule type" value="Genomic_DNA"/>
</dbReference>
<feature type="non-terminal residue" evidence="1">
    <location>
        <position position="1"/>
    </location>
</feature>
<sequence>KSILTLMLVFMALSYVFDGFTKTQTEREELPSYVVPIEPFAAEAYWATDSKHLIAQTQDADAVPAARGGMGNLTYIFTEGGEKIWRINAKGQDGCSYFFPYQKRVVWTSTGDNMDMPPGDWSEPANYPRGAELYSSDLDGSNIQRLTNNKQWS</sequence>
<protein>
    <recommendedName>
        <fullName evidence="2">Dipeptidylpeptidase IV N-terminal domain-containing protein</fullName>
    </recommendedName>
</protein>
<name>A0A382NB71_9ZZZZ</name>
<dbReference type="SUPFAM" id="SSF82171">
    <property type="entry name" value="DPP6 N-terminal domain-like"/>
    <property type="match status" value="1"/>
</dbReference>
<gene>
    <name evidence="1" type="ORF">METZ01_LOCUS310429</name>
</gene>
<proteinExistence type="predicted"/>
<evidence type="ECO:0000313" key="1">
    <source>
        <dbReference type="EMBL" id="SVC57575.1"/>
    </source>
</evidence>
<reference evidence="1" key="1">
    <citation type="submission" date="2018-05" db="EMBL/GenBank/DDBJ databases">
        <authorList>
            <person name="Lanie J.A."/>
            <person name="Ng W.-L."/>
            <person name="Kazmierczak K.M."/>
            <person name="Andrzejewski T.M."/>
            <person name="Davidsen T.M."/>
            <person name="Wayne K.J."/>
            <person name="Tettelin H."/>
            <person name="Glass J.I."/>
            <person name="Rusch D."/>
            <person name="Podicherti R."/>
            <person name="Tsui H.-C.T."/>
            <person name="Winkler M.E."/>
        </authorList>
    </citation>
    <scope>NUCLEOTIDE SEQUENCE</scope>
</reference>
<accession>A0A382NB71</accession>